<gene>
    <name evidence="3" type="ORF">XBP1_2230023</name>
</gene>
<dbReference type="Proteomes" id="UP000028511">
    <property type="component" value="Unassembled WGS sequence"/>
</dbReference>
<dbReference type="AlphaFoldDB" id="A0A077NER0"/>
<comment type="caution">
    <text evidence="3">The sequence shown here is derived from an EMBL/GenBank/DDBJ whole genome shotgun (WGS) entry which is preliminary data.</text>
</comment>
<proteinExistence type="inferred from homology"/>
<dbReference type="EMBL" id="CBSW010000139">
    <property type="protein sequence ID" value="CDG96777.1"/>
    <property type="molecule type" value="Genomic_DNA"/>
</dbReference>
<accession>A0A077NER0</accession>
<protein>
    <submittedName>
        <fullName evidence="3">Transglycosylase SLT domain protein</fullName>
    </submittedName>
</protein>
<feature type="domain" description="Transglycosylase SLT" evidence="2">
    <location>
        <begin position="542"/>
        <end position="651"/>
    </location>
</feature>
<dbReference type="PANTHER" id="PTHR37423">
    <property type="entry name" value="SOLUBLE LYTIC MUREIN TRANSGLYCOSYLASE-RELATED"/>
    <property type="match status" value="1"/>
</dbReference>
<organism evidence="3 4">
    <name type="scientific">Xenorhabdus bovienii str. puntauvense</name>
    <dbReference type="NCBI Taxonomy" id="1398201"/>
    <lineage>
        <taxon>Bacteria</taxon>
        <taxon>Pseudomonadati</taxon>
        <taxon>Pseudomonadota</taxon>
        <taxon>Gammaproteobacteria</taxon>
        <taxon>Enterobacterales</taxon>
        <taxon>Morganellaceae</taxon>
        <taxon>Xenorhabdus</taxon>
    </lineage>
</organism>
<dbReference type="SUPFAM" id="SSF53955">
    <property type="entry name" value="Lysozyme-like"/>
    <property type="match status" value="1"/>
</dbReference>
<dbReference type="CDD" id="cd00254">
    <property type="entry name" value="LT-like"/>
    <property type="match status" value="1"/>
</dbReference>
<name>A0A077NER0_XENBV</name>
<dbReference type="HOGENOM" id="CLU_022363_0_0_6"/>
<evidence type="ECO:0000313" key="3">
    <source>
        <dbReference type="EMBL" id="CDG96777.1"/>
    </source>
</evidence>
<dbReference type="RefSeq" id="WP_051870651.1">
    <property type="nucleotide sequence ID" value="NZ_CAWLWN010000192.1"/>
</dbReference>
<dbReference type="InterPro" id="IPR023346">
    <property type="entry name" value="Lysozyme-like_dom_sf"/>
</dbReference>
<evidence type="ECO:0000259" key="2">
    <source>
        <dbReference type="Pfam" id="PF01464"/>
    </source>
</evidence>
<evidence type="ECO:0000256" key="1">
    <source>
        <dbReference type="ARBA" id="ARBA00007734"/>
    </source>
</evidence>
<sequence length="774" mass="84150">MSNNAETIRDFLISLGFEVDGAGEKKFSAILAGVTGNVLKLGAAVESAAASVIGFTAIVASGLDKLYWQAQRTGATAEQIKSLGYAVSQAGGSVDGLNSSLEGVAKFLRNNPGGEGFLRNMGIQTRDTNGKLRDTASLVALVGERLSALPSYRANQYASILGIDENTLMAMRRGIGGYAADYKKIIKALGYNPEIAAKHANTFMTQMTQLKLVAGSAKDKIGGELARVLTPSIEKLTNLILKHWPTIEKIIMSVVKAILKMAEIIDQLVYRGAKGIQDLIGWWKRLDEGSQNLIKIFGLVAAAWWALNLKFLASPIGIITALLAAMFLLYDDYQGWKEGKNSAFDWNKWEGPLTKVKAEIEELTRNFKELGIEILALLGIDPTKWSLKFEFEDFAKSLGELSKTLSHLLAALNHLNDGNFTLAWEELKQAWTGDAQNKRDVRPVGIDAAERHREAFINAMPDWYMSANNWLNELIGIAPAKPKILGSPVTEATLDIPTGDPEIDSLKAKVRRGEMTLDEINSVILGTQQKGKALLNSMSDTFTALEKRHNLPSGLLHGVAMTESAGNPNAVGPKTKYGTAKGMFQFIDSTAKGYGLMGNDVFDPYKAAEAAAKMLSSLLKTHNGDLDKALASYNWGIGNVLKIGMDRMPAETRNYIPKVRKNMNGTALAKNSFNFDPRMLGNAMANIGNMLSHMDPNTLDNATANINNMLSHTGYTPKRLELLANNQPNQTTIAPYYNINVNGVDSPHEAAALTGESVQRANAILVRSLQTKVS</sequence>
<comment type="similarity">
    <text evidence="1">Belongs to the transglycosylase Slt family.</text>
</comment>
<dbReference type="Pfam" id="PF01464">
    <property type="entry name" value="SLT"/>
    <property type="match status" value="1"/>
</dbReference>
<dbReference type="PANTHER" id="PTHR37423:SF2">
    <property type="entry name" value="MEMBRANE-BOUND LYTIC MUREIN TRANSGLYCOSYLASE C"/>
    <property type="match status" value="1"/>
</dbReference>
<dbReference type="InterPro" id="IPR008258">
    <property type="entry name" value="Transglycosylase_SLT_dom_1"/>
</dbReference>
<reference evidence="3" key="1">
    <citation type="submission" date="2013-07" db="EMBL/GenBank/DDBJ databases">
        <title>Sub-species coevolution in mutualistic symbiosis.</title>
        <authorList>
            <person name="Murfin K."/>
            <person name="Klassen J."/>
            <person name="Lee M."/>
            <person name="Forst S."/>
            <person name="Stock P."/>
            <person name="Goodrich-Blair H."/>
        </authorList>
    </citation>
    <scope>NUCLEOTIDE SEQUENCE [LARGE SCALE GENOMIC DNA]</scope>
    <source>
        <strain evidence="3">Puntauvense</strain>
    </source>
</reference>
<evidence type="ECO:0000313" key="4">
    <source>
        <dbReference type="Proteomes" id="UP000028511"/>
    </source>
</evidence>
<dbReference type="Gene3D" id="1.10.530.10">
    <property type="match status" value="1"/>
</dbReference>